<reference evidence="3 4" key="1">
    <citation type="journal article" date="2013" name="Genome Announc.">
        <title>Draft Genome Sequence of Strain JLT2015T, Belonging to the Family Sphingomonadaceae of the Alphaproteobacteria.</title>
        <authorList>
            <person name="Tang K."/>
            <person name="Liu K."/>
            <person name="Li S."/>
            <person name="Jiao N."/>
        </authorList>
    </citation>
    <scope>NUCLEOTIDE SEQUENCE [LARGE SCALE GENOMIC DNA]</scope>
    <source>
        <strain evidence="3 4">JLT2015</strain>
    </source>
</reference>
<protein>
    <recommendedName>
        <fullName evidence="2">Spore coat protein U/FanG domain-containing protein</fullName>
    </recommendedName>
</protein>
<evidence type="ECO:0000256" key="1">
    <source>
        <dbReference type="SAM" id="SignalP"/>
    </source>
</evidence>
<organism evidence="3 4">
    <name type="scientific">Pacificimonas flava</name>
    <dbReference type="NCBI Taxonomy" id="1234595"/>
    <lineage>
        <taxon>Bacteria</taxon>
        <taxon>Pseudomonadati</taxon>
        <taxon>Pseudomonadota</taxon>
        <taxon>Alphaproteobacteria</taxon>
        <taxon>Sphingomonadales</taxon>
        <taxon>Sphingosinicellaceae</taxon>
        <taxon>Pacificimonas</taxon>
    </lineage>
</organism>
<dbReference type="OrthoDB" id="8901110at2"/>
<dbReference type="SMART" id="SM00972">
    <property type="entry name" value="SCPU"/>
    <property type="match status" value="2"/>
</dbReference>
<dbReference type="AlphaFoldDB" id="M2U1A5"/>
<feature type="domain" description="Spore coat protein U/FanG" evidence="2">
    <location>
        <begin position="22"/>
        <end position="157"/>
    </location>
</feature>
<evidence type="ECO:0000259" key="2">
    <source>
        <dbReference type="Pfam" id="PF05229"/>
    </source>
</evidence>
<feature type="signal peptide" evidence="1">
    <location>
        <begin position="1"/>
        <end position="24"/>
    </location>
</feature>
<dbReference type="Proteomes" id="UP000011717">
    <property type="component" value="Unassembled WGS sequence"/>
</dbReference>
<sequence length="318" mass="33038">MRRLVFAMMMIFAASGAWHGAAKAGCAASAAGLSFGSAPSYDIQTNAVATAAGLAGLTCSGSFLGLLGGSYAKATITSSNHFKLRSAANEQVDYQLSADPGGTIVFQQGVALNYMNSSLLSLLGIGGGSTFQAPLFGRLLSTPNIAAGTYTDTLTVTWDFAVCDGVQVTPLICVPSYTTGKFTVMINVTMVVANDCRISAPNVDFGTAALASQFPAVTQNILVDCTKGSAPRMNFTSGSAGTTRPWRKMTGPGGNSLQYNIFRPDGTTIWEAPQTLGFQGSGALTPKQLQTYLIRVNPEQATPPAGSYSDTLSVVISF</sequence>
<dbReference type="RefSeq" id="WP_008603984.1">
    <property type="nucleotide sequence ID" value="NZ_AMRV01000025.1"/>
</dbReference>
<evidence type="ECO:0000313" key="4">
    <source>
        <dbReference type="Proteomes" id="UP000011717"/>
    </source>
</evidence>
<dbReference type="InterPro" id="IPR007893">
    <property type="entry name" value="Spore_coat_U/FanG"/>
</dbReference>
<dbReference type="Pfam" id="PF05229">
    <property type="entry name" value="SCPU"/>
    <property type="match status" value="2"/>
</dbReference>
<feature type="chain" id="PRO_5004026341" description="Spore coat protein U/FanG domain-containing protein" evidence="1">
    <location>
        <begin position="25"/>
        <end position="318"/>
    </location>
</feature>
<keyword evidence="1" id="KW-0732">Signal</keyword>
<dbReference type="PANTHER" id="PTHR37089">
    <property type="entry name" value="PROTEIN U-RELATED"/>
    <property type="match status" value="1"/>
</dbReference>
<evidence type="ECO:0000313" key="3">
    <source>
        <dbReference type="EMBL" id="EMD81613.1"/>
    </source>
</evidence>
<accession>M2U1A5</accession>
<proteinExistence type="predicted"/>
<keyword evidence="4" id="KW-1185">Reference proteome</keyword>
<dbReference type="PATRIC" id="fig|1234595.3.peg.3028"/>
<name>M2U1A5_9SPHN</name>
<comment type="caution">
    <text evidence="3">The sequence shown here is derived from an EMBL/GenBank/DDBJ whole genome shotgun (WGS) entry which is preliminary data.</text>
</comment>
<dbReference type="PANTHER" id="PTHR37089:SF1">
    <property type="entry name" value="MEMBRANE PROTEIN"/>
    <property type="match status" value="1"/>
</dbReference>
<dbReference type="EMBL" id="AMRV01000025">
    <property type="protein sequence ID" value="EMD81613.1"/>
    <property type="molecule type" value="Genomic_DNA"/>
</dbReference>
<feature type="domain" description="Spore coat protein U/FanG" evidence="2">
    <location>
        <begin position="184"/>
        <end position="314"/>
    </location>
</feature>
<gene>
    <name evidence="3" type="ORF">C725_3021</name>
</gene>
<dbReference type="InterPro" id="IPR053167">
    <property type="entry name" value="Spore_coat_component"/>
</dbReference>